<dbReference type="CDD" id="cd21112">
    <property type="entry name" value="alphaLP-like"/>
    <property type="match status" value="1"/>
</dbReference>
<sequence>MRSRSPHRFFSRALVTVLTAIVSGYALPASATSSTPQTAVPSPGLTALKKQLDRLAEQGKAGNAQYWYVDTAEGKVRIAVLKGPLDVTTRSFLTTGPPNLTSTFTVDKPVTPYVATATAPLQPPMTGSTSLAGTVYGGQRITAQSGAYCTTGFNASRSGQPYVLTAGHCRKAGVAWSLAGQFLGNITAFSYPGRDISEITPAAGWQQAGAVRQADGSIQQITQFARPSISQRLCKTGATTGTTCGTVTSLNVTANYGDGPVYGLALTTVHAAEGDSGGSVYAGSTGIALISGGPRGGGNAFVYPPF</sequence>
<comment type="similarity">
    <text evidence="1">Belongs to the peptidase S1 family.</text>
</comment>
<dbReference type="PRINTS" id="PR00861">
    <property type="entry name" value="ALYTICPTASE"/>
</dbReference>
<keyword evidence="5" id="KW-1015">Disulfide bond</keyword>
<feature type="signal peptide" evidence="6">
    <location>
        <begin position="1"/>
        <end position="31"/>
    </location>
</feature>
<organism evidence="7 8">
    <name type="scientific">Streptosporangium algeriense</name>
    <dbReference type="NCBI Taxonomy" id="1682748"/>
    <lineage>
        <taxon>Bacteria</taxon>
        <taxon>Bacillati</taxon>
        <taxon>Actinomycetota</taxon>
        <taxon>Actinomycetes</taxon>
        <taxon>Streptosporangiales</taxon>
        <taxon>Streptosporangiaceae</taxon>
        <taxon>Streptosporangium</taxon>
    </lineage>
</organism>
<gene>
    <name evidence="7" type="ORF">ACFQ08_06280</name>
</gene>
<keyword evidence="4" id="KW-0720">Serine protease</keyword>
<evidence type="ECO:0000256" key="3">
    <source>
        <dbReference type="ARBA" id="ARBA00022801"/>
    </source>
</evidence>
<evidence type="ECO:0000256" key="1">
    <source>
        <dbReference type="ARBA" id="ARBA00007664"/>
    </source>
</evidence>
<evidence type="ECO:0000313" key="7">
    <source>
        <dbReference type="EMBL" id="MFD0884155.1"/>
    </source>
</evidence>
<dbReference type="EMBL" id="JBHTHX010000123">
    <property type="protein sequence ID" value="MFD0884155.1"/>
    <property type="molecule type" value="Genomic_DNA"/>
</dbReference>
<dbReference type="InterPro" id="IPR043504">
    <property type="entry name" value="Peptidase_S1_PA_chymotrypsin"/>
</dbReference>
<evidence type="ECO:0000256" key="6">
    <source>
        <dbReference type="SAM" id="SignalP"/>
    </source>
</evidence>
<feature type="chain" id="PRO_5047304984" evidence="6">
    <location>
        <begin position="32"/>
        <end position="306"/>
    </location>
</feature>
<evidence type="ECO:0000256" key="5">
    <source>
        <dbReference type="ARBA" id="ARBA00023157"/>
    </source>
</evidence>
<protein>
    <submittedName>
        <fullName evidence="7">S1 family peptidase</fullName>
    </submittedName>
</protein>
<keyword evidence="6" id="KW-0732">Signal</keyword>
<evidence type="ECO:0000256" key="2">
    <source>
        <dbReference type="ARBA" id="ARBA00022670"/>
    </source>
</evidence>
<dbReference type="InterPro" id="IPR009003">
    <property type="entry name" value="Peptidase_S1_PA"/>
</dbReference>
<reference evidence="8" key="1">
    <citation type="journal article" date="2019" name="Int. J. Syst. Evol. Microbiol.">
        <title>The Global Catalogue of Microorganisms (GCM) 10K type strain sequencing project: providing services to taxonomists for standard genome sequencing and annotation.</title>
        <authorList>
            <consortium name="The Broad Institute Genomics Platform"/>
            <consortium name="The Broad Institute Genome Sequencing Center for Infectious Disease"/>
            <person name="Wu L."/>
            <person name="Ma J."/>
        </authorList>
    </citation>
    <scope>NUCLEOTIDE SEQUENCE [LARGE SCALE GENOMIC DNA]</scope>
    <source>
        <strain evidence="8">CCUG 62974</strain>
    </source>
</reference>
<dbReference type="InterPro" id="IPR001316">
    <property type="entry name" value="Pept_S1A_streptogrisin"/>
</dbReference>
<name>A0ABW3DJU6_9ACTN</name>
<proteinExistence type="inferred from homology"/>
<dbReference type="Gene3D" id="2.40.10.10">
    <property type="entry name" value="Trypsin-like serine proteases"/>
    <property type="match status" value="2"/>
</dbReference>
<keyword evidence="3" id="KW-0378">Hydrolase</keyword>
<evidence type="ECO:0000313" key="8">
    <source>
        <dbReference type="Proteomes" id="UP001597024"/>
    </source>
</evidence>
<dbReference type="Proteomes" id="UP001597024">
    <property type="component" value="Unassembled WGS sequence"/>
</dbReference>
<dbReference type="SUPFAM" id="SSF50494">
    <property type="entry name" value="Trypsin-like serine proteases"/>
    <property type="match status" value="1"/>
</dbReference>
<keyword evidence="2" id="KW-0645">Protease</keyword>
<keyword evidence="8" id="KW-1185">Reference proteome</keyword>
<evidence type="ECO:0000256" key="4">
    <source>
        <dbReference type="ARBA" id="ARBA00022825"/>
    </source>
</evidence>
<comment type="caution">
    <text evidence="7">The sequence shown here is derived from an EMBL/GenBank/DDBJ whole genome shotgun (WGS) entry which is preliminary data.</text>
</comment>
<accession>A0ABW3DJU6</accession>